<dbReference type="eggNOG" id="COG4461">
    <property type="taxonomic scope" value="Bacteria"/>
</dbReference>
<dbReference type="Pfam" id="PF07007">
    <property type="entry name" value="LprI"/>
    <property type="match status" value="1"/>
</dbReference>
<sequence length="280" mass="32237" precursor="true">MRNNLKINSVLPRLMRNVLAIIFILGSNVAVADIFYTLINVDCDQDSNALIIRNNSDWNEAGKEKSQMPNTLDIYSMAFDTYVSPSNPSGVIYAGRMAVRECRINNNVYKIIIQSYAYNTTHVSPELSVIWRGGVLVNDVRFFPYYSTGKEQTIVEQVEVPSDGQVKTRYTCLDQLTEAEKCDPAQKIENIPERSYASFNCSKAESQVEKLICSENEMKSLDRLLDAIYRNMLKQDRRSNSLREMQRQWMKKRNECQNIGCMKETYINRIFELTATPTKD</sequence>
<protein>
    <recommendedName>
        <fullName evidence="1">Lysozyme inhibitor LprI-like N-terminal domain-containing protein</fullName>
    </recommendedName>
</protein>
<dbReference type="HOGENOM" id="CLU_993570_0_0_4"/>
<feature type="domain" description="Lysozyme inhibitor LprI-like N-terminal" evidence="1">
    <location>
        <begin position="201"/>
        <end position="256"/>
    </location>
</feature>
<dbReference type="OrthoDB" id="5450120at2"/>
<name>D5CSB0_SIDLE</name>
<dbReference type="InterPro" id="IPR009739">
    <property type="entry name" value="LprI-like_N"/>
</dbReference>
<dbReference type="InterPro" id="IPR052755">
    <property type="entry name" value="Lysozyme_Inhibitor_LprI"/>
</dbReference>
<dbReference type="PANTHER" id="PTHR37549">
    <property type="entry name" value="LIPOPROTEIN LPRI"/>
    <property type="match status" value="1"/>
</dbReference>
<dbReference type="RefSeq" id="WP_013029744.1">
    <property type="nucleotide sequence ID" value="NC_013959.1"/>
</dbReference>
<dbReference type="KEGG" id="slt:Slit_1613"/>
<evidence type="ECO:0000313" key="3">
    <source>
        <dbReference type="Proteomes" id="UP000001625"/>
    </source>
</evidence>
<dbReference type="Proteomes" id="UP000001625">
    <property type="component" value="Chromosome"/>
</dbReference>
<dbReference type="EMBL" id="CP001965">
    <property type="protein sequence ID" value="ADE11846.1"/>
    <property type="molecule type" value="Genomic_DNA"/>
</dbReference>
<dbReference type="Gene3D" id="1.20.1270.180">
    <property type="match status" value="1"/>
</dbReference>
<reference evidence="2 3" key="1">
    <citation type="submission" date="2010-03" db="EMBL/GenBank/DDBJ databases">
        <title>Complete sequence of Sideroxydans lithotrophicus ES-1.</title>
        <authorList>
            <consortium name="US DOE Joint Genome Institute"/>
            <person name="Lucas S."/>
            <person name="Copeland A."/>
            <person name="Lapidus A."/>
            <person name="Cheng J.-F."/>
            <person name="Bruce D."/>
            <person name="Goodwin L."/>
            <person name="Pitluck S."/>
            <person name="Munk A.C."/>
            <person name="Detter J.C."/>
            <person name="Han C."/>
            <person name="Tapia R."/>
            <person name="Larimer F."/>
            <person name="Land M."/>
            <person name="Hauser L."/>
            <person name="Kyrpides N."/>
            <person name="Ivanova N."/>
            <person name="Emerson D."/>
            <person name="Woyke T."/>
        </authorList>
    </citation>
    <scope>NUCLEOTIDE SEQUENCE [LARGE SCALE GENOMIC DNA]</scope>
    <source>
        <strain evidence="2 3">ES-1</strain>
    </source>
</reference>
<dbReference type="GO" id="GO:0005576">
    <property type="term" value="C:extracellular region"/>
    <property type="evidence" value="ECO:0007669"/>
    <property type="project" value="TreeGrafter"/>
</dbReference>
<organism evidence="2 3">
    <name type="scientific">Sideroxydans lithotrophicus (strain ES-1)</name>
    <dbReference type="NCBI Taxonomy" id="580332"/>
    <lineage>
        <taxon>Bacteria</taxon>
        <taxon>Pseudomonadati</taxon>
        <taxon>Pseudomonadota</taxon>
        <taxon>Betaproteobacteria</taxon>
        <taxon>Nitrosomonadales</taxon>
        <taxon>Gallionellaceae</taxon>
        <taxon>Sideroxydans</taxon>
    </lineage>
</organism>
<evidence type="ECO:0000313" key="2">
    <source>
        <dbReference type="EMBL" id="ADE11846.1"/>
    </source>
</evidence>
<evidence type="ECO:0000259" key="1">
    <source>
        <dbReference type="Pfam" id="PF07007"/>
    </source>
</evidence>
<proteinExistence type="predicted"/>
<keyword evidence="3" id="KW-1185">Reference proteome</keyword>
<dbReference type="STRING" id="580332.Slit_1613"/>
<accession>D5CSB0</accession>
<dbReference type="AlphaFoldDB" id="D5CSB0"/>
<dbReference type="PANTHER" id="PTHR37549:SF1">
    <property type="entry name" value="LIPOPROTEIN LPRI"/>
    <property type="match status" value="1"/>
</dbReference>
<gene>
    <name evidence="2" type="ordered locus">Slit_1613</name>
</gene>